<feature type="transmembrane region" description="Helical" evidence="1">
    <location>
        <begin position="336"/>
        <end position="357"/>
    </location>
</feature>
<feature type="transmembrane region" description="Helical" evidence="1">
    <location>
        <begin position="89"/>
        <end position="111"/>
    </location>
</feature>
<evidence type="ECO:0000256" key="1">
    <source>
        <dbReference type="SAM" id="Phobius"/>
    </source>
</evidence>
<reference evidence="3" key="1">
    <citation type="submission" date="2024-02" db="UniProtKB">
        <authorList>
            <consortium name="WormBaseParasite"/>
        </authorList>
    </citation>
    <scope>IDENTIFICATION</scope>
</reference>
<dbReference type="Proteomes" id="UP000887575">
    <property type="component" value="Unassembled WGS sequence"/>
</dbReference>
<name>A0AAF3F2H1_9BILA</name>
<dbReference type="WBParaSite" id="MBELARI_LOCUS20751">
    <property type="protein sequence ID" value="MBELARI_LOCUS20751"/>
    <property type="gene ID" value="MBELARI_LOCUS20751"/>
</dbReference>
<evidence type="ECO:0000313" key="2">
    <source>
        <dbReference type="Proteomes" id="UP000887575"/>
    </source>
</evidence>
<keyword evidence="2" id="KW-1185">Reference proteome</keyword>
<feature type="transmembrane region" description="Helical" evidence="1">
    <location>
        <begin position="197"/>
        <end position="223"/>
    </location>
</feature>
<organism evidence="2 3">
    <name type="scientific">Mesorhabditis belari</name>
    <dbReference type="NCBI Taxonomy" id="2138241"/>
    <lineage>
        <taxon>Eukaryota</taxon>
        <taxon>Metazoa</taxon>
        <taxon>Ecdysozoa</taxon>
        <taxon>Nematoda</taxon>
        <taxon>Chromadorea</taxon>
        <taxon>Rhabditida</taxon>
        <taxon>Rhabditina</taxon>
        <taxon>Rhabditomorpha</taxon>
        <taxon>Rhabditoidea</taxon>
        <taxon>Rhabditidae</taxon>
        <taxon>Mesorhabditinae</taxon>
        <taxon>Mesorhabditis</taxon>
    </lineage>
</organism>
<feature type="transmembrane region" description="Helical" evidence="1">
    <location>
        <begin position="20"/>
        <end position="38"/>
    </location>
</feature>
<dbReference type="AlphaFoldDB" id="A0AAF3F2H1"/>
<feature type="transmembrane region" description="Helical" evidence="1">
    <location>
        <begin position="230"/>
        <end position="250"/>
    </location>
</feature>
<feature type="transmembrane region" description="Helical" evidence="1">
    <location>
        <begin position="256"/>
        <end position="275"/>
    </location>
</feature>
<protein>
    <submittedName>
        <fullName evidence="3">Uncharacterized protein</fullName>
    </submittedName>
</protein>
<evidence type="ECO:0000313" key="3">
    <source>
        <dbReference type="WBParaSite" id="MBELARI_LOCUS20751"/>
    </source>
</evidence>
<proteinExistence type="predicted"/>
<accession>A0AAF3F2H1</accession>
<feature type="transmembrane region" description="Helical" evidence="1">
    <location>
        <begin position="131"/>
        <end position="147"/>
    </location>
</feature>
<feature type="transmembrane region" description="Helical" evidence="1">
    <location>
        <begin position="58"/>
        <end position="77"/>
    </location>
</feature>
<keyword evidence="1" id="KW-0472">Membrane</keyword>
<sequence>MGDRQLLENQVSQKRLRPLLSLIQISLASFLTVNRGFLCTYAPDDTTGLKCFLEAVHEWLLIVLYIGTGLTTTILIWRNRGRPTHRRKIGSASEHLTATFLALFIVASEFIKLFDASDRDSCTPNIEKVRIVSLILFTITNIGYVWWNDRIPSSTIGLLHQSVHLPLSIYIAFHAAFREIVHITRHFDHQGNDINFLANLVIFFYALNFEFHVLLANYAYLILKAKTDAAVLISFIMLYLLKKNEFLYYWTSDKAGAILVLILMSTFVCSFHLWRSSDYLGSRDSDYLAEEHENKVITFAAICMAIYNFCGFLYSLQVLVEYDNVKEKEKHTYLSIVNSLIVTICSNIEISMQTIYLTKLASFFRFGHILEHDLEHDLEGEHEEQRSLVVHGE</sequence>
<feature type="transmembrane region" description="Helical" evidence="1">
    <location>
        <begin position="296"/>
        <end position="316"/>
    </location>
</feature>
<keyword evidence="1" id="KW-1133">Transmembrane helix</keyword>
<keyword evidence="1" id="KW-0812">Transmembrane</keyword>